<keyword evidence="2" id="KW-1185">Reference proteome</keyword>
<name>A0ABU2VPP4_9ACTN</name>
<dbReference type="Gene3D" id="3.40.50.10540">
    <property type="entry name" value="Crotonobetainyl-coa:carnitine coa-transferase, domain 1"/>
    <property type="match status" value="1"/>
</dbReference>
<dbReference type="InterPro" id="IPR044855">
    <property type="entry name" value="CoA-Trfase_III_dom3_sf"/>
</dbReference>
<evidence type="ECO:0000313" key="1">
    <source>
        <dbReference type="EMBL" id="MDT0487575.1"/>
    </source>
</evidence>
<dbReference type="InterPro" id="IPR050509">
    <property type="entry name" value="CoA-transferase_III"/>
</dbReference>
<sequence length="356" mass="37820">MGPLDGVRVLEFAGSAPTAFVGTVLSDLGADVVRIDRAAAAPEAARTPNPLARGRRSVVIDLKSTAGVQTVLSLAEHADVLIEGFRPGVAERLGIGPKEAQDRNPRLVYGRLSGWGQTGEWAERTAHDLAVLALTGALDTDPETGAPVLPPAAYLSSFAGGGMAHVQALLAALYERSISGTGQVVDTALSDGAALVTTLVHQWRNAPGVHTVTDAPHYAVYECADGRYMAVAAIEPRLYQALLVQLDLQDEPGLADRDDPAQWELLREQIAAKFRKHDGSHWEKIFAEVDAGTVPVFSVEEAVEHPQLTARHAFIEVDGTQQVAPASRFGRTPLSAPGPSPVPGEHTKAVLAEWVR</sequence>
<dbReference type="PANTHER" id="PTHR48228:SF5">
    <property type="entry name" value="ALPHA-METHYLACYL-COA RACEMASE"/>
    <property type="match status" value="1"/>
</dbReference>
<dbReference type="InterPro" id="IPR023606">
    <property type="entry name" value="CoA-Trfase_III_dom_1_sf"/>
</dbReference>
<dbReference type="Pfam" id="PF02515">
    <property type="entry name" value="CoA_transf_3"/>
    <property type="match status" value="1"/>
</dbReference>
<comment type="caution">
    <text evidence="1">The sequence shown here is derived from an EMBL/GenBank/DDBJ whole genome shotgun (WGS) entry which is preliminary data.</text>
</comment>
<gene>
    <name evidence="1" type="ORF">RNB18_46710</name>
</gene>
<dbReference type="PANTHER" id="PTHR48228">
    <property type="entry name" value="SUCCINYL-COA--D-CITRAMALATE COA-TRANSFERASE"/>
    <property type="match status" value="1"/>
</dbReference>
<proteinExistence type="predicted"/>
<accession>A0ABU2VPP4</accession>
<dbReference type="InterPro" id="IPR003673">
    <property type="entry name" value="CoA-Trfase_fam_III"/>
</dbReference>
<dbReference type="RefSeq" id="WP_311720256.1">
    <property type="nucleotide sequence ID" value="NZ_JAVREZ010000029.1"/>
</dbReference>
<reference evidence="2" key="1">
    <citation type="submission" date="2023-07" db="EMBL/GenBank/DDBJ databases">
        <title>30 novel species of actinomycetes from the DSMZ collection.</title>
        <authorList>
            <person name="Nouioui I."/>
        </authorList>
    </citation>
    <scope>NUCLEOTIDE SEQUENCE [LARGE SCALE GENOMIC DNA]</scope>
    <source>
        <strain evidence="2">DSM 41640</strain>
    </source>
</reference>
<evidence type="ECO:0000313" key="2">
    <source>
        <dbReference type="Proteomes" id="UP001183824"/>
    </source>
</evidence>
<dbReference type="Proteomes" id="UP001183824">
    <property type="component" value="Unassembled WGS sequence"/>
</dbReference>
<dbReference type="SUPFAM" id="SSF89796">
    <property type="entry name" value="CoA-transferase family III (CaiB/BaiF)"/>
    <property type="match status" value="1"/>
</dbReference>
<protein>
    <submittedName>
        <fullName evidence="1">CaiB/BaiF CoA-transferase family protein</fullName>
    </submittedName>
</protein>
<dbReference type="Gene3D" id="3.30.1540.10">
    <property type="entry name" value="formyl-coa transferase, domain 3"/>
    <property type="match status" value="1"/>
</dbReference>
<dbReference type="EMBL" id="JAVREZ010000029">
    <property type="protein sequence ID" value="MDT0487575.1"/>
    <property type="molecule type" value="Genomic_DNA"/>
</dbReference>
<organism evidence="1 2">
    <name type="scientific">Streptomyces doebereineriae</name>
    <dbReference type="NCBI Taxonomy" id="3075528"/>
    <lineage>
        <taxon>Bacteria</taxon>
        <taxon>Bacillati</taxon>
        <taxon>Actinomycetota</taxon>
        <taxon>Actinomycetes</taxon>
        <taxon>Kitasatosporales</taxon>
        <taxon>Streptomycetaceae</taxon>
        <taxon>Streptomyces</taxon>
    </lineage>
</organism>